<comment type="caution">
    <text evidence="12">The sequence shown here is derived from an EMBL/GenBank/DDBJ whole genome shotgun (WGS) entry which is preliminary data.</text>
</comment>
<comment type="subcellular location">
    <subcellularLocation>
        <location evidence="1">Cell membrane</location>
        <topology evidence="1">Multi-pass membrane protein</topology>
    </subcellularLocation>
</comment>
<keyword evidence="7" id="KW-1015">Disulfide bond</keyword>
<reference evidence="12 13" key="1">
    <citation type="journal article" date="2021" name="Elife">
        <title>Chloroplast acquisition without the gene transfer in kleptoplastic sea slugs, Plakobranchus ocellatus.</title>
        <authorList>
            <person name="Maeda T."/>
            <person name="Takahashi S."/>
            <person name="Yoshida T."/>
            <person name="Shimamura S."/>
            <person name="Takaki Y."/>
            <person name="Nagai Y."/>
            <person name="Toyoda A."/>
            <person name="Suzuki Y."/>
            <person name="Arimoto A."/>
            <person name="Ishii H."/>
            <person name="Satoh N."/>
            <person name="Nishiyama T."/>
            <person name="Hasebe M."/>
            <person name="Maruyama T."/>
            <person name="Minagawa J."/>
            <person name="Obokata J."/>
            <person name="Shigenobu S."/>
        </authorList>
    </citation>
    <scope>NUCLEOTIDE SEQUENCE [LARGE SCALE GENOMIC DNA]</scope>
</reference>
<dbReference type="GO" id="GO:0005737">
    <property type="term" value="C:cytoplasm"/>
    <property type="evidence" value="ECO:0007669"/>
    <property type="project" value="TreeGrafter"/>
</dbReference>
<keyword evidence="9" id="KW-0325">Glycoprotein</keyword>
<dbReference type="GO" id="GO:0005886">
    <property type="term" value="C:plasma membrane"/>
    <property type="evidence" value="ECO:0007669"/>
    <property type="project" value="UniProtKB-SubCell"/>
</dbReference>
<evidence type="ECO:0000256" key="5">
    <source>
        <dbReference type="ARBA" id="ARBA00022989"/>
    </source>
</evidence>
<feature type="transmembrane region" description="Helical" evidence="11">
    <location>
        <begin position="455"/>
        <end position="479"/>
    </location>
</feature>
<evidence type="ECO:0000256" key="6">
    <source>
        <dbReference type="ARBA" id="ARBA00023136"/>
    </source>
</evidence>
<comment type="similarity">
    <text evidence="2">Belongs to the CD36 family.</text>
</comment>
<keyword evidence="3" id="KW-1003">Cell membrane</keyword>
<keyword evidence="4 11" id="KW-0812">Transmembrane</keyword>
<dbReference type="Proteomes" id="UP000735302">
    <property type="component" value="Unassembled WGS sequence"/>
</dbReference>
<evidence type="ECO:0000313" key="13">
    <source>
        <dbReference type="Proteomes" id="UP000735302"/>
    </source>
</evidence>
<dbReference type="EMBL" id="BLXT01000945">
    <property type="protein sequence ID" value="GFN81641.1"/>
    <property type="molecule type" value="Genomic_DNA"/>
</dbReference>
<evidence type="ECO:0000256" key="7">
    <source>
        <dbReference type="ARBA" id="ARBA00023157"/>
    </source>
</evidence>
<evidence type="ECO:0000256" key="1">
    <source>
        <dbReference type="ARBA" id="ARBA00004651"/>
    </source>
</evidence>
<dbReference type="PRINTS" id="PR01609">
    <property type="entry name" value="CD36FAMILY"/>
</dbReference>
<keyword evidence="5 11" id="KW-1133">Transmembrane helix</keyword>
<evidence type="ECO:0000256" key="10">
    <source>
        <dbReference type="SAM" id="MobiDB-lite"/>
    </source>
</evidence>
<feature type="compositionally biased region" description="Polar residues" evidence="10">
    <location>
        <begin position="509"/>
        <end position="519"/>
    </location>
</feature>
<dbReference type="PANTHER" id="PTHR11923:SF51">
    <property type="entry name" value="LYSOSOME MEMBRANE PROTEIN 2"/>
    <property type="match status" value="1"/>
</dbReference>
<evidence type="ECO:0000256" key="4">
    <source>
        <dbReference type="ARBA" id="ARBA00022692"/>
    </source>
</evidence>
<evidence type="ECO:0000256" key="3">
    <source>
        <dbReference type="ARBA" id="ARBA00022475"/>
    </source>
</evidence>
<evidence type="ECO:0000256" key="11">
    <source>
        <dbReference type="SAM" id="Phobius"/>
    </source>
</evidence>
<dbReference type="AlphaFoldDB" id="A0AAV3YGS4"/>
<keyword evidence="6 11" id="KW-0472">Membrane</keyword>
<gene>
    <name evidence="12" type="ORF">PoB_000814700</name>
</gene>
<evidence type="ECO:0000256" key="8">
    <source>
        <dbReference type="ARBA" id="ARBA00023170"/>
    </source>
</evidence>
<proteinExistence type="inferred from homology"/>
<feature type="region of interest" description="Disordered" evidence="10">
    <location>
        <begin position="509"/>
        <end position="530"/>
    </location>
</feature>
<feature type="compositionally biased region" description="Basic and acidic residues" evidence="10">
    <location>
        <begin position="521"/>
        <end position="530"/>
    </location>
</feature>
<evidence type="ECO:0000256" key="9">
    <source>
        <dbReference type="ARBA" id="ARBA00023180"/>
    </source>
</evidence>
<dbReference type="InterPro" id="IPR002159">
    <property type="entry name" value="CD36_fam"/>
</dbReference>
<name>A0AAV3YGS4_9GAST</name>
<dbReference type="InterPro" id="IPR005428">
    <property type="entry name" value="CD36/SCARB1/SNMP1"/>
</dbReference>
<accession>A0AAV3YGS4</accession>
<dbReference type="PANTHER" id="PTHR11923">
    <property type="entry name" value="SCAVENGER RECEPTOR CLASS B TYPE-1 SR-B1"/>
    <property type="match status" value="1"/>
</dbReference>
<dbReference type="PRINTS" id="PR01610">
    <property type="entry name" value="CD36ANTIGEN"/>
</dbReference>
<protein>
    <submittedName>
        <fullName evidence="12">Scavenger receptor class b member 1</fullName>
    </submittedName>
</protein>
<evidence type="ECO:0000256" key="2">
    <source>
        <dbReference type="ARBA" id="ARBA00010532"/>
    </source>
</evidence>
<keyword evidence="13" id="KW-1185">Reference proteome</keyword>
<dbReference type="Pfam" id="PF01130">
    <property type="entry name" value="CD36"/>
    <property type="match status" value="1"/>
</dbReference>
<dbReference type="GO" id="GO:0005044">
    <property type="term" value="F:scavenger receptor activity"/>
    <property type="evidence" value="ECO:0007669"/>
    <property type="project" value="TreeGrafter"/>
</dbReference>
<evidence type="ECO:0000313" key="12">
    <source>
        <dbReference type="EMBL" id="GFN81641.1"/>
    </source>
</evidence>
<keyword evidence="8 12" id="KW-0675">Receptor</keyword>
<sequence length="530" mass="60796">MKLTKKRVAALGLLSFSFLFCLIVRILFDDILNAIIDAELKQKLPIKEGTMAYKYWIKPPVPIAFKIYVFDIVNPEEILSGTSVPIVNEKGPYVYRMHLKKTNIKFHKENYTVEYRQPEKFVYDRAASVGSENDTFTTINIPFMTVANVLKNEFRWMQIITDAFFRSMNESTFMTRSVHDIWWGYKDPVLQLGADILKTFNISISILNGKFGFYMDRNNTDDGLFNVFSGQNHNFSNYVMIDTWNRMKHQSAWKSDLANRIKGSGDGSMQPPRITKDAELSVFDTNLKRTLKLVYNRTSSYKGVDALRFLIPYSEFFNAKDNPDNAGYCTPDVEHCLPSGAINMSDLYYSAPVCASLPHFLGGDPYYQRQVKGLKPSQDKHQPFYDYHALTGVALTGSRRYQLVLKTRPYKNFESFKNMVNAYIPILWIDGLAQLDEETSHMFKTQIQDLLDAMVYVKVVLIVLTCVAGLAFVLLIVYWNRKDKKKVSSEHITERSPLLKNGSIQSYSEGNGVVSNGTYDQIERPSTDHI</sequence>
<organism evidence="12 13">
    <name type="scientific">Plakobranchus ocellatus</name>
    <dbReference type="NCBI Taxonomy" id="259542"/>
    <lineage>
        <taxon>Eukaryota</taxon>
        <taxon>Metazoa</taxon>
        <taxon>Spiralia</taxon>
        <taxon>Lophotrochozoa</taxon>
        <taxon>Mollusca</taxon>
        <taxon>Gastropoda</taxon>
        <taxon>Heterobranchia</taxon>
        <taxon>Euthyneura</taxon>
        <taxon>Panpulmonata</taxon>
        <taxon>Sacoglossa</taxon>
        <taxon>Placobranchoidea</taxon>
        <taxon>Plakobranchidae</taxon>
        <taxon>Plakobranchus</taxon>
    </lineage>
</organism>